<gene>
    <name evidence="5" type="primary">rplY</name>
    <name evidence="5" type="synonym">ctc</name>
    <name evidence="9" type="ORF">HBA54_25425</name>
</gene>
<evidence type="ECO:0000313" key="9">
    <source>
        <dbReference type="EMBL" id="NIA71945.1"/>
    </source>
</evidence>
<evidence type="ECO:0000256" key="6">
    <source>
        <dbReference type="SAM" id="MobiDB-lite"/>
    </source>
</evidence>
<dbReference type="GO" id="GO:0006412">
    <property type="term" value="P:translation"/>
    <property type="evidence" value="ECO:0007669"/>
    <property type="project" value="UniProtKB-UniRule"/>
</dbReference>
<dbReference type="Proteomes" id="UP000761264">
    <property type="component" value="Unassembled WGS sequence"/>
</dbReference>
<evidence type="ECO:0000313" key="10">
    <source>
        <dbReference type="Proteomes" id="UP000761264"/>
    </source>
</evidence>
<dbReference type="InterPro" id="IPR011035">
    <property type="entry name" value="Ribosomal_bL25/Gln-tRNA_synth"/>
</dbReference>
<comment type="caution">
    <text evidence="9">The sequence shown here is derived from an EMBL/GenBank/DDBJ whole genome shotgun (WGS) entry which is preliminary data.</text>
</comment>
<sequence length="225" mass="23841">MSDVVELPADERERAGKGPARAARRAGQVPGVIYGAKKDPIMIAVQNKQLNKLLHSGGFFSTLFDVKVGSKSERVLPRDVQFDPVTDQPVHVDFLRVSAATSVNVEVAVNFLNEKDCPGLTEGGVLNVVRYEIELACRADTIPQQIDIDLTGLQVGDGIHISMVKLPDGVEPTITDRDFTIATIAAPTVVTEEAAEAAAEAAAAEGEGEGEGSEEAKSEDESGDS</sequence>
<dbReference type="InterPro" id="IPR020930">
    <property type="entry name" value="Ribosomal_uL5_bac-type"/>
</dbReference>
<feature type="compositionally biased region" description="Low complexity" evidence="6">
    <location>
        <begin position="192"/>
        <end position="205"/>
    </location>
</feature>
<evidence type="ECO:0000259" key="7">
    <source>
        <dbReference type="Pfam" id="PF01386"/>
    </source>
</evidence>
<evidence type="ECO:0000256" key="2">
    <source>
        <dbReference type="ARBA" id="ARBA00022884"/>
    </source>
</evidence>
<feature type="domain" description="Large ribosomal subunit protein bL25 beta" evidence="8">
    <location>
        <begin position="103"/>
        <end position="187"/>
    </location>
</feature>
<dbReference type="GO" id="GO:0003735">
    <property type="term" value="F:structural constituent of ribosome"/>
    <property type="evidence" value="ECO:0007669"/>
    <property type="project" value="InterPro"/>
</dbReference>
<keyword evidence="3 5" id="KW-0689">Ribosomal protein</keyword>
<dbReference type="RefSeq" id="WP_167230392.1">
    <property type="nucleotide sequence ID" value="NZ_JAAQPH010000028.1"/>
</dbReference>
<keyword evidence="1 5" id="KW-0699">rRNA-binding</keyword>
<evidence type="ECO:0000256" key="4">
    <source>
        <dbReference type="ARBA" id="ARBA00023274"/>
    </source>
</evidence>
<feature type="region of interest" description="Disordered" evidence="6">
    <location>
        <begin position="192"/>
        <end position="225"/>
    </location>
</feature>
<dbReference type="EMBL" id="JAAQPH010000028">
    <property type="protein sequence ID" value="NIA71945.1"/>
    <property type="molecule type" value="Genomic_DNA"/>
</dbReference>
<evidence type="ECO:0000256" key="5">
    <source>
        <dbReference type="HAMAP-Rule" id="MF_01334"/>
    </source>
</evidence>
<proteinExistence type="inferred from homology"/>
<evidence type="ECO:0000256" key="1">
    <source>
        <dbReference type="ARBA" id="ARBA00022730"/>
    </source>
</evidence>
<name>A0A967F2L4_9PROT</name>
<dbReference type="PANTHER" id="PTHR33284:SF1">
    <property type="entry name" value="RIBOSOMAL PROTEIN L25_GLN-TRNA SYNTHETASE, ANTI-CODON-BINDING DOMAIN-CONTAINING PROTEIN"/>
    <property type="match status" value="1"/>
</dbReference>
<dbReference type="NCBIfam" id="TIGR00731">
    <property type="entry name" value="bL25_bact_ctc"/>
    <property type="match status" value="1"/>
</dbReference>
<dbReference type="GO" id="GO:0008097">
    <property type="term" value="F:5S rRNA binding"/>
    <property type="evidence" value="ECO:0007669"/>
    <property type="project" value="InterPro"/>
</dbReference>
<dbReference type="Gene3D" id="2.170.120.20">
    <property type="entry name" value="Ribosomal protein L25, beta domain"/>
    <property type="match status" value="1"/>
</dbReference>
<evidence type="ECO:0000259" key="8">
    <source>
        <dbReference type="Pfam" id="PF14693"/>
    </source>
</evidence>
<keyword evidence="2 5" id="KW-0694">RNA-binding</keyword>
<organism evidence="9 10">
    <name type="scientific">Pelagibius litoralis</name>
    <dbReference type="NCBI Taxonomy" id="374515"/>
    <lineage>
        <taxon>Bacteria</taxon>
        <taxon>Pseudomonadati</taxon>
        <taxon>Pseudomonadota</taxon>
        <taxon>Alphaproteobacteria</taxon>
        <taxon>Rhodospirillales</taxon>
        <taxon>Rhodovibrionaceae</taxon>
        <taxon>Pelagibius</taxon>
    </lineage>
</organism>
<comment type="subunit">
    <text evidence="5">Part of the 50S ribosomal subunit; part of the 5S rRNA/L5/L18/L25 subcomplex. Contacts the 5S rRNA. Binds to the 5S rRNA independently of L5 and L18.</text>
</comment>
<keyword evidence="10" id="KW-1185">Reference proteome</keyword>
<dbReference type="InterPro" id="IPR020056">
    <property type="entry name" value="Rbsml_bL25/Gln-tRNA_synth_N"/>
</dbReference>
<dbReference type="Pfam" id="PF01386">
    <property type="entry name" value="Ribosomal_L25p"/>
    <property type="match status" value="1"/>
</dbReference>
<dbReference type="HAMAP" id="MF_01334">
    <property type="entry name" value="Ribosomal_bL25_CTC"/>
    <property type="match status" value="1"/>
</dbReference>
<dbReference type="InterPro" id="IPR020057">
    <property type="entry name" value="Ribosomal_bL25_b-dom"/>
</dbReference>
<dbReference type="SUPFAM" id="SSF50715">
    <property type="entry name" value="Ribosomal protein L25-like"/>
    <property type="match status" value="1"/>
</dbReference>
<reference evidence="9" key="1">
    <citation type="submission" date="2020-03" db="EMBL/GenBank/DDBJ databases">
        <title>Genome of Pelagibius litoralis DSM 21314T.</title>
        <authorList>
            <person name="Wang G."/>
        </authorList>
    </citation>
    <scope>NUCLEOTIDE SEQUENCE</scope>
    <source>
        <strain evidence="9">DSM 21314</strain>
    </source>
</reference>
<accession>A0A967F2L4</accession>
<dbReference type="Gene3D" id="2.40.240.10">
    <property type="entry name" value="Ribosomal Protein L25, Chain P"/>
    <property type="match status" value="1"/>
</dbReference>
<dbReference type="PANTHER" id="PTHR33284">
    <property type="entry name" value="RIBOSOMAL PROTEIN L25/GLN-TRNA SYNTHETASE, ANTI-CODON-BINDING DOMAIN-CONTAINING PROTEIN"/>
    <property type="match status" value="1"/>
</dbReference>
<feature type="domain" description="Large ribosomal subunit protein bL25 L25" evidence="7">
    <location>
        <begin position="8"/>
        <end position="94"/>
    </location>
</feature>
<dbReference type="InterPro" id="IPR037121">
    <property type="entry name" value="Ribosomal_bL25_C"/>
</dbReference>
<dbReference type="CDD" id="cd00495">
    <property type="entry name" value="Ribosomal_L25_TL5_CTC"/>
    <property type="match status" value="1"/>
</dbReference>
<dbReference type="GO" id="GO:0022625">
    <property type="term" value="C:cytosolic large ribosomal subunit"/>
    <property type="evidence" value="ECO:0007669"/>
    <property type="project" value="TreeGrafter"/>
</dbReference>
<dbReference type="InterPro" id="IPR001021">
    <property type="entry name" value="Ribosomal_bL25_long"/>
</dbReference>
<feature type="region of interest" description="Disordered" evidence="6">
    <location>
        <begin position="1"/>
        <end position="23"/>
    </location>
</feature>
<comment type="function">
    <text evidence="5">This is one of the proteins that binds to the 5S RNA in the ribosome where it forms part of the central protuberance.</text>
</comment>
<dbReference type="AlphaFoldDB" id="A0A967F2L4"/>
<dbReference type="Pfam" id="PF14693">
    <property type="entry name" value="Ribosomal_TL5_C"/>
    <property type="match status" value="1"/>
</dbReference>
<comment type="similarity">
    <text evidence="5">Belongs to the bacterial ribosomal protein bL25 family. CTC subfamily.</text>
</comment>
<dbReference type="NCBIfam" id="NF004128">
    <property type="entry name" value="PRK05618.1-2"/>
    <property type="match status" value="1"/>
</dbReference>
<keyword evidence="4 5" id="KW-0687">Ribonucleoprotein</keyword>
<dbReference type="InterPro" id="IPR029751">
    <property type="entry name" value="Ribosomal_L25_dom"/>
</dbReference>
<evidence type="ECO:0000256" key="3">
    <source>
        <dbReference type="ARBA" id="ARBA00022980"/>
    </source>
</evidence>
<feature type="compositionally biased region" description="Basic and acidic residues" evidence="6">
    <location>
        <begin position="214"/>
        <end position="225"/>
    </location>
</feature>
<protein>
    <recommendedName>
        <fullName evidence="5">Large ribosomal subunit protein bL25</fullName>
    </recommendedName>
    <alternativeName>
        <fullName evidence="5">General stress protein CTC</fullName>
    </alternativeName>
</protein>